<evidence type="ECO:0000313" key="2">
    <source>
        <dbReference type="EMBL" id="KAG7665730.1"/>
    </source>
</evidence>
<sequence>MFRFVSSNTQNGLKTAVLSKAKLTKTTLAQLPPGLCLQPASQTTSLSASNSVQNLQFIRNKNFSRHNDGPRYEDNRGTPTRVWLEDKDFQEKSRYIDLKMAIRKADDLRMDELAELKAIMGKLPKWAAALDYIDYLRTLQNMSIKCRKIRLNGKDRVEGKTAQFENEVTIQNLILDVNEMILEGKLDHILSDQLIYNTMTALMHYELNQEVLAMWEKGINHSTLGELYMSPIVLAAVIPHAFAFKRFTYEEIAEIYDLVTKDVPTVPALCSSMGFLALQNGDYGRAMDIFELLVDDLSKAGKSSGQHRAAISRIHCGFIGECTDIAISRSFFEKLVYDSESLPYVVQLKVPQVNSFLKNCAEQGLPFEEITSYYNDAYKYILSGWGDLGVGFFNNLHVHFFGSFFKQYPEATEQARDKLWEILANHASMSNIILNIVISQCPWNDPKYVRELLDSFEYLNIKKNLASYRTIFKKLGDIPCSNQEIIEKWNELLKQLDDSKFKSIPGQDWSLLRQPTVLSNFQAERCNLYLEIVKTYKDYMGNEEACTKFLKTWRATQPSVYDLVSRITTEKDPYFGFGKIEIPQFRNLKPSVNYRKATLSYVTQHPAGSKVDDLPIVPVSFPSAFASTVGTVAKELDNISKEIESLSGIILGNGSMNAISKEVERVENEVESISKEIKALQANSVTKRGINLIAQEVEAVVNEVEAISKEIKASHGKRNVNDISQDIEGVTKALGAISLEIAQIMNK</sequence>
<evidence type="ECO:0000256" key="1">
    <source>
        <dbReference type="SAM" id="Coils"/>
    </source>
</evidence>
<reference evidence="2 3" key="1">
    <citation type="journal article" date="2021" name="DNA Res.">
        <title>Genome analysis of Candida subhashii reveals its hybrid nature and dual mitochondrial genome conformations.</title>
        <authorList>
            <person name="Mixao V."/>
            <person name="Hegedusova E."/>
            <person name="Saus E."/>
            <person name="Pryszcz L.P."/>
            <person name="Cillingova A."/>
            <person name="Nosek J."/>
            <person name="Gabaldon T."/>
        </authorList>
    </citation>
    <scope>NUCLEOTIDE SEQUENCE [LARGE SCALE GENOMIC DNA]</scope>
    <source>
        <strain evidence="2 3">CBS 10753</strain>
    </source>
</reference>
<evidence type="ECO:0000313" key="3">
    <source>
        <dbReference type="Proteomes" id="UP000694255"/>
    </source>
</evidence>
<keyword evidence="1" id="KW-0175">Coiled coil</keyword>
<keyword evidence="3" id="KW-1185">Reference proteome</keyword>
<feature type="coiled-coil region" evidence="1">
    <location>
        <begin position="656"/>
        <end position="683"/>
    </location>
</feature>
<gene>
    <name evidence="2" type="ORF">J8A68_000750</name>
</gene>
<dbReference type="Proteomes" id="UP000694255">
    <property type="component" value="Unassembled WGS sequence"/>
</dbReference>
<dbReference type="RefSeq" id="XP_049265962.1">
    <property type="nucleotide sequence ID" value="XM_049410458.1"/>
</dbReference>
<accession>A0A8J5QUW7</accession>
<name>A0A8J5QUW7_9ASCO</name>
<dbReference type="OrthoDB" id="4081443at2759"/>
<dbReference type="EMBL" id="JAGSYN010000047">
    <property type="protein sequence ID" value="KAG7665730.1"/>
    <property type="molecule type" value="Genomic_DNA"/>
</dbReference>
<comment type="caution">
    <text evidence="2">The sequence shown here is derived from an EMBL/GenBank/DDBJ whole genome shotgun (WGS) entry which is preliminary data.</text>
</comment>
<protein>
    <submittedName>
        <fullName evidence="2">Uncharacterized protein</fullName>
    </submittedName>
</protein>
<dbReference type="GeneID" id="73467551"/>
<proteinExistence type="predicted"/>
<dbReference type="AlphaFoldDB" id="A0A8J5QUW7"/>
<organism evidence="2 3">
    <name type="scientific">[Candida] subhashii</name>
    <dbReference type="NCBI Taxonomy" id="561895"/>
    <lineage>
        <taxon>Eukaryota</taxon>
        <taxon>Fungi</taxon>
        <taxon>Dikarya</taxon>
        <taxon>Ascomycota</taxon>
        <taxon>Saccharomycotina</taxon>
        <taxon>Pichiomycetes</taxon>
        <taxon>Debaryomycetaceae</taxon>
        <taxon>Spathaspora</taxon>
    </lineage>
</organism>